<protein>
    <submittedName>
        <fullName evidence="2">Major facilitator superfamily (MFS) profile domain-containing protein</fullName>
    </submittedName>
</protein>
<evidence type="ECO:0000313" key="1">
    <source>
        <dbReference type="Proteomes" id="UP000887580"/>
    </source>
</evidence>
<proteinExistence type="predicted"/>
<evidence type="ECO:0000313" key="2">
    <source>
        <dbReference type="WBParaSite" id="PS1159_v2.g347.t1"/>
    </source>
</evidence>
<sequence>MVLEPERKPTSWKPIALDGGYGWIVVLGSFLIHVFADGFVYSFGVIAESLVAEFNGTNAEVSLILSLLTGLMLAAGPIASAVCNRIGCRLTTIIGAVIASIGCATSYYADGMLYLCGSVGIIMGVGFGFMYCPAIIIVTMYFEKYRSLATGITVCGAGVGTAVFAKVVSWLITAFGWREVFLIYAGIVLLCIPCGLLYRPIEFEPIYDDDKEKEMVVVGTALEPLPLPEKLPPQISPEKMNLLEPEEMKVRGARSHTAINVDSEEAATNLQRVKSLDHGIEVRRRTNTVTEATGYLNIKDVFYPGSVTALPEYQTDGEKFRSVTSLHSQASLKDKHRQHQSLSKIPSLREEDEDEENLDSQATSASRGIAIWNTILKMIDLTLFLEPVFVLFAVSNFLTSIGFNAPPMFMPMNGEKMLGLDRESAAQTVSFYGIANIGGRIAFGLICDRKLPFKFGKDTARNRLWIYNFCLMISGIFSCLVFMMNDEWVFKSYCFAFGFLISSYVCLTSVVLVDMIGVDRLTSGFGLLLLVQGIATFVGPPIAGVMYDFTGRYDWTFAFCGICLFISGIMLFAVPFIQRDKKPVSLEDKEKAKKALLH</sequence>
<organism evidence="1 2">
    <name type="scientific">Panagrolaimus sp. PS1159</name>
    <dbReference type="NCBI Taxonomy" id="55785"/>
    <lineage>
        <taxon>Eukaryota</taxon>
        <taxon>Metazoa</taxon>
        <taxon>Ecdysozoa</taxon>
        <taxon>Nematoda</taxon>
        <taxon>Chromadorea</taxon>
        <taxon>Rhabditida</taxon>
        <taxon>Tylenchina</taxon>
        <taxon>Panagrolaimomorpha</taxon>
        <taxon>Panagrolaimoidea</taxon>
        <taxon>Panagrolaimidae</taxon>
        <taxon>Panagrolaimus</taxon>
    </lineage>
</organism>
<dbReference type="WBParaSite" id="PS1159_v2.g347.t1">
    <property type="protein sequence ID" value="PS1159_v2.g347.t1"/>
    <property type="gene ID" value="PS1159_v2.g347"/>
</dbReference>
<reference evidence="2" key="1">
    <citation type="submission" date="2022-11" db="UniProtKB">
        <authorList>
            <consortium name="WormBaseParasite"/>
        </authorList>
    </citation>
    <scope>IDENTIFICATION</scope>
</reference>
<name>A0AC35GB65_9BILA</name>
<dbReference type="Proteomes" id="UP000887580">
    <property type="component" value="Unplaced"/>
</dbReference>
<accession>A0AC35GB65</accession>